<evidence type="ECO:0008006" key="3">
    <source>
        <dbReference type="Google" id="ProtNLM"/>
    </source>
</evidence>
<gene>
    <name evidence="1" type="ORF">IC229_02715</name>
</gene>
<comment type="caution">
    <text evidence="1">The sequence shown here is derived from an EMBL/GenBank/DDBJ whole genome shotgun (WGS) entry which is preliminary data.</text>
</comment>
<dbReference type="RefSeq" id="WP_190885391.1">
    <property type="nucleotide sequence ID" value="NZ_JACWZY010000002.1"/>
</dbReference>
<protein>
    <recommendedName>
        <fullName evidence="3">Dystroglycan-type cadherin-like domain-containing protein</fullName>
    </recommendedName>
</protein>
<keyword evidence="2" id="KW-1185">Reference proteome</keyword>
<dbReference type="AlphaFoldDB" id="A0A926XT73"/>
<reference evidence="1" key="1">
    <citation type="submission" date="2020-09" db="EMBL/GenBank/DDBJ databases">
        <authorList>
            <person name="Kim M.K."/>
        </authorList>
    </citation>
    <scope>NUCLEOTIDE SEQUENCE</scope>
    <source>
        <strain evidence="1">BT702</strain>
    </source>
</reference>
<sequence>MNFSPPAQIGGVPSVSGVSIVTVTATDPGGLFVSTTFSLSVLPANASSGFAITGVQTISCVTVSGGRRWVSFIPQYSGTDGSPVSFSVVNELLPTTASGPYSLTLYTDNPTLRLRAQQGGSQASYDYNWLGACSAPARQGIAEPGTGLQVRVLGNPVRGSHVEVEVRGVTGQSLSAQLIDLQGHRLGVERIERAGNPERLSLPIDGWVGVLLLEIRTATERQVIRLVQP</sequence>
<dbReference type="Proteomes" id="UP000598820">
    <property type="component" value="Unassembled WGS sequence"/>
</dbReference>
<accession>A0A926XT73</accession>
<dbReference type="InterPro" id="IPR013783">
    <property type="entry name" value="Ig-like_fold"/>
</dbReference>
<organism evidence="1 2">
    <name type="scientific">Spirosoma profusum</name>
    <dbReference type="NCBI Taxonomy" id="2771354"/>
    <lineage>
        <taxon>Bacteria</taxon>
        <taxon>Pseudomonadati</taxon>
        <taxon>Bacteroidota</taxon>
        <taxon>Cytophagia</taxon>
        <taxon>Cytophagales</taxon>
        <taxon>Cytophagaceae</taxon>
        <taxon>Spirosoma</taxon>
    </lineage>
</organism>
<name>A0A926XT73_9BACT</name>
<evidence type="ECO:0000313" key="2">
    <source>
        <dbReference type="Proteomes" id="UP000598820"/>
    </source>
</evidence>
<dbReference type="Gene3D" id="2.60.40.10">
    <property type="entry name" value="Immunoglobulins"/>
    <property type="match status" value="1"/>
</dbReference>
<dbReference type="EMBL" id="JACWZY010000002">
    <property type="protein sequence ID" value="MBD2699532.1"/>
    <property type="molecule type" value="Genomic_DNA"/>
</dbReference>
<proteinExistence type="predicted"/>
<evidence type="ECO:0000313" key="1">
    <source>
        <dbReference type="EMBL" id="MBD2699532.1"/>
    </source>
</evidence>